<evidence type="ECO:0000256" key="4">
    <source>
        <dbReference type="PIRSR" id="PIRSR000097-1"/>
    </source>
</evidence>
<dbReference type="InterPro" id="IPR018170">
    <property type="entry name" value="Aldo/ket_reductase_CS"/>
</dbReference>
<evidence type="ECO:0000259" key="7">
    <source>
        <dbReference type="Pfam" id="PF00248"/>
    </source>
</evidence>
<comment type="similarity">
    <text evidence="1">Belongs to the aldo/keto reductase family.</text>
</comment>
<dbReference type="GO" id="GO:0016616">
    <property type="term" value="F:oxidoreductase activity, acting on the CH-OH group of donors, NAD or NADP as acceptor"/>
    <property type="evidence" value="ECO:0007669"/>
    <property type="project" value="UniProtKB-ARBA"/>
</dbReference>
<evidence type="ECO:0000256" key="6">
    <source>
        <dbReference type="PIRSR" id="PIRSR000097-3"/>
    </source>
</evidence>
<dbReference type="Pfam" id="PF00248">
    <property type="entry name" value="Aldo_ket_red"/>
    <property type="match status" value="1"/>
</dbReference>
<dbReference type="PANTHER" id="PTHR43827:SF3">
    <property type="entry name" value="NADP-DEPENDENT OXIDOREDUCTASE DOMAIN-CONTAINING PROTEIN"/>
    <property type="match status" value="1"/>
</dbReference>
<evidence type="ECO:0000256" key="5">
    <source>
        <dbReference type="PIRSR" id="PIRSR000097-2"/>
    </source>
</evidence>
<evidence type="ECO:0000256" key="3">
    <source>
        <dbReference type="ARBA" id="ARBA00023002"/>
    </source>
</evidence>
<dbReference type="PANTHER" id="PTHR43827">
    <property type="entry name" value="2,5-DIKETO-D-GLUCONIC ACID REDUCTASE"/>
    <property type="match status" value="1"/>
</dbReference>
<dbReference type="PIRSF" id="PIRSF000097">
    <property type="entry name" value="AKR"/>
    <property type="match status" value="1"/>
</dbReference>
<dbReference type="AlphaFoldDB" id="A0A9P1J0W2"/>
<dbReference type="OrthoDB" id="416253at2759"/>
<dbReference type="Proteomes" id="UP001152747">
    <property type="component" value="Unassembled WGS sequence"/>
</dbReference>
<dbReference type="PRINTS" id="PR00069">
    <property type="entry name" value="ALDKETRDTASE"/>
</dbReference>
<dbReference type="InterPro" id="IPR023210">
    <property type="entry name" value="NADP_OxRdtase_dom"/>
</dbReference>
<dbReference type="Gene3D" id="3.20.20.100">
    <property type="entry name" value="NADP-dependent oxidoreductase domain"/>
    <property type="match status" value="1"/>
</dbReference>
<dbReference type="PROSITE" id="PS00798">
    <property type="entry name" value="ALDOKETO_REDUCTASE_1"/>
    <property type="match status" value="1"/>
</dbReference>
<accession>A0A9P1J0W2</accession>
<evidence type="ECO:0000256" key="1">
    <source>
        <dbReference type="ARBA" id="ARBA00007905"/>
    </source>
</evidence>
<proteinExistence type="inferred from homology"/>
<dbReference type="InterPro" id="IPR036812">
    <property type="entry name" value="NAD(P)_OxRdtase_dom_sf"/>
</dbReference>
<sequence>MVVGGSFTLNSGHEIPLVGLGISGIHEELGVAVEQALLAGYRLFDTARIYNNEERLGQVLKEKLEALGIKREEVFITTKVPIVNENTVAEVEKSITDSLQRLQVEYLDLVLIHYPKDRFTGIDGDREANVKARKLVYQKLEEYVDQGVIRSIGVANYEPYHLHELFQFARIKPSINQFEYHPYLTKPQTVEVTRQYGIFPQAFSSLLTGNKEIFTEPLIIELAKKYAVSEQTILYAFALNTNLGIIPKSATPSRIISNLKDVIGVKFTDSEIAQLLDLDRNAAFSDCSPWRVL</sequence>
<organism evidence="8 9">
    <name type="scientific">Caenorhabditis angaria</name>
    <dbReference type="NCBI Taxonomy" id="860376"/>
    <lineage>
        <taxon>Eukaryota</taxon>
        <taxon>Metazoa</taxon>
        <taxon>Ecdysozoa</taxon>
        <taxon>Nematoda</taxon>
        <taxon>Chromadorea</taxon>
        <taxon>Rhabditida</taxon>
        <taxon>Rhabditina</taxon>
        <taxon>Rhabditomorpha</taxon>
        <taxon>Rhabditoidea</taxon>
        <taxon>Rhabditidae</taxon>
        <taxon>Peloderinae</taxon>
        <taxon>Caenorhabditis</taxon>
    </lineage>
</organism>
<feature type="site" description="Lowers pKa of active site Tyr" evidence="6">
    <location>
        <position position="79"/>
    </location>
</feature>
<feature type="binding site" evidence="5">
    <location>
        <position position="113"/>
    </location>
    <ligand>
        <name>substrate</name>
    </ligand>
</feature>
<dbReference type="EMBL" id="CANHGI010000006">
    <property type="protein sequence ID" value="CAI5454627.1"/>
    <property type="molecule type" value="Genomic_DNA"/>
</dbReference>
<reference evidence="8" key="1">
    <citation type="submission" date="2022-11" db="EMBL/GenBank/DDBJ databases">
        <authorList>
            <person name="Kikuchi T."/>
        </authorList>
    </citation>
    <scope>NUCLEOTIDE SEQUENCE</scope>
    <source>
        <strain evidence="8">PS1010</strain>
    </source>
</reference>
<dbReference type="InterPro" id="IPR020471">
    <property type="entry name" value="AKR"/>
</dbReference>
<keyword evidence="3" id="KW-0560">Oxidoreductase</keyword>
<dbReference type="SUPFAM" id="SSF51430">
    <property type="entry name" value="NAD(P)-linked oxidoreductase"/>
    <property type="match status" value="1"/>
</dbReference>
<feature type="domain" description="NADP-dependent oxidoreductase" evidence="7">
    <location>
        <begin position="31"/>
        <end position="276"/>
    </location>
</feature>
<gene>
    <name evidence="8" type="ORF">CAMP_LOCUS17264</name>
</gene>
<keyword evidence="2" id="KW-0521">NADP</keyword>
<dbReference type="FunFam" id="3.20.20.100:FF:000002">
    <property type="entry name" value="2,5-diketo-D-gluconic acid reductase A"/>
    <property type="match status" value="1"/>
</dbReference>
<feature type="active site" description="Proton donor" evidence="4">
    <location>
        <position position="50"/>
    </location>
</feature>
<comment type="caution">
    <text evidence="8">The sequence shown here is derived from an EMBL/GenBank/DDBJ whole genome shotgun (WGS) entry which is preliminary data.</text>
</comment>
<evidence type="ECO:0000256" key="2">
    <source>
        <dbReference type="ARBA" id="ARBA00022857"/>
    </source>
</evidence>
<keyword evidence="9" id="KW-1185">Reference proteome</keyword>
<evidence type="ECO:0000313" key="8">
    <source>
        <dbReference type="EMBL" id="CAI5454627.1"/>
    </source>
</evidence>
<dbReference type="CDD" id="cd19071">
    <property type="entry name" value="AKR_AKR1-5-like"/>
    <property type="match status" value="1"/>
</dbReference>
<protein>
    <recommendedName>
        <fullName evidence="7">NADP-dependent oxidoreductase domain-containing protein</fullName>
    </recommendedName>
</protein>
<name>A0A9P1J0W2_9PELO</name>
<evidence type="ECO:0000313" key="9">
    <source>
        <dbReference type="Proteomes" id="UP001152747"/>
    </source>
</evidence>